<organism evidence="1">
    <name type="scientific">human gut metagenome</name>
    <dbReference type="NCBI Taxonomy" id="408170"/>
    <lineage>
        <taxon>unclassified sequences</taxon>
        <taxon>metagenomes</taxon>
        <taxon>organismal metagenomes</taxon>
    </lineage>
</organism>
<keyword evidence="1" id="KW-0413">Isomerase</keyword>
<dbReference type="AlphaFoldDB" id="W1XSD5"/>
<gene>
    <name evidence="1" type="ORF">Q604_UNBC12282G0001</name>
</gene>
<comment type="caution">
    <text evidence="1">The sequence shown here is derived from an EMBL/GenBank/DDBJ whole genome shotgun (WGS) entry which is preliminary data.</text>
</comment>
<accession>W1XSD5</accession>
<dbReference type="InterPro" id="IPR029045">
    <property type="entry name" value="ClpP/crotonase-like_dom_sf"/>
</dbReference>
<feature type="non-terminal residue" evidence="1">
    <location>
        <position position="1"/>
    </location>
</feature>
<dbReference type="SUPFAM" id="SSF52096">
    <property type="entry name" value="ClpP/crotonase"/>
    <property type="match status" value="1"/>
</dbReference>
<proteinExistence type="predicted"/>
<sequence length="56" mass="6173">VRFIQAFVNVGLAPDAGGLFLLTRSIGMNRAMHIVMTGEAVSAEKGKELGFVYRFW</sequence>
<name>W1XSD5_9ZZZZ</name>
<dbReference type="Gene3D" id="3.90.226.10">
    <property type="entry name" value="2-enoyl-CoA Hydratase, Chain A, domain 1"/>
    <property type="match status" value="1"/>
</dbReference>
<protein>
    <submittedName>
        <fullName evidence="1">Enoyl-CoA hydratase/isomerase</fullName>
    </submittedName>
</protein>
<dbReference type="GO" id="GO:0016853">
    <property type="term" value="F:isomerase activity"/>
    <property type="evidence" value="ECO:0007669"/>
    <property type="project" value="UniProtKB-KW"/>
</dbReference>
<dbReference type="EMBL" id="AZMM01012282">
    <property type="protein sequence ID" value="ETJ33263.1"/>
    <property type="molecule type" value="Genomic_DNA"/>
</dbReference>
<dbReference type="Pfam" id="PF00378">
    <property type="entry name" value="ECH_1"/>
    <property type="match status" value="1"/>
</dbReference>
<dbReference type="InterPro" id="IPR001753">
    <property type="entry name" value="Enoyl-CoA_hydra/iso"/>
</dbReference>
<reference evidence="1" key="1">
    <citation type="submission" date="2013-12" db="EMBL/GenBank/DDBJ databases">
        <title>A Varibaculum cambriense genome reconstructed from a premature infant gut community with otherwise low bacterial novelty that shifts toward anaerobic metabolism during the third week of life.</title>
        <authorList>
            <person name="Brown C.T."/>
            <person name="Sharon I."/>
            <person name="Thomas B.C."/>
            <person name="Castelle C.J."/>
            <person name="Morowitz M.J."/>
            <person name="Banfield J.F."/>
        </authorList>
    </citation>
    <scope>NUCLEOTIDE SEQUENCE</scope>
</reference>
<evidence type="ECO:0000313" key="1">
    <source>
        <dbReference type="EMBL" id="ETJ33263.1"/>
    </source>
</evidence>